<keyword evidence="1" id="KW-0143">Chaperone</keyword>
<dbReference type="GO" id="GO:0043248">
    <property type="term" value="P:proteasome assembly"/>
    <property type="evidence" value="ECO:0007669"/>
    <property type="project" value="InterPro"/>
</dbReference>
<comment type="similarity">
    <text evidence="2">Belongs to the POMP/UMP1 family.</text>
</comment>
<protein>
    <recommendedName>
        <fullName evidence="5">Proteasome maturation protein</fullName>
    </recommendedName>
</protein>
<reference evidence="4" key="1">
    <citation type="submission" date="2021-01" db="EMBL/GenBank/DDBJ databases">
        <authorList>
            <person name="Corre E."/>
            <person name="Pelletier E."/>
            <person name="Niang G."/>
            <person name="Scheremetjew M."/>
            <person name="Finn R."/>
            <person name="Kale V."/>
            <person name="Holt S."/>
            <person name="Cochrane G."/>
            <person name="Meng A."/>
            <person name="Brown T."/>
            <person name="Cohen L."/>
        </authorList>
    </citation>
    <scope>NUCLEOTIDE SEQUENCE</scope>
    <source>
        <strain evidence="4">OF101</strain>
    </source>
</reference>
<proteinExistence type="inferred from homology"/>
<evidence type="ECO:0000256" key="3">
    <source>
        <dbReference type="SAM" id="MobiDB-lite"/>
    </source>
</evidence>
<gene>
    <name evidence="4" type="ORF">ACAT0790_LOCUS18156</name>
</gene>
<dbReference type="PANTHER" id="PTHR12828:SF3">
    <property type="entry name" value="PROTEASOME MATURATION PROTEIN"/>
    <property type="match status" value="1"/>
</dbReference>
<evidence type="ECO:0000256" key="2">
    <source>
        <dbReference type="ARBA" id="ARBA00043974"/>
    </source>
</evidence>
<dbReference type="PANTHER" id="PTHR12828">
    <property type="entry name" value="PROTEASOME MATURATION PROTEIN UMP1"/>
    <property type="match status" value="1"/>
</dbReference>
<dbReference type="GO" id="GO:0005634">
    <property type="term" value="C:nucleus"/>
    <property type="evidence" value="ECO:0007669"/>
    <property type="project" value="TreeGrafter"/>
</dbReference>
<dbReference type="Pfam" id="PF05348">
    <property type="entry name" value="UMP1"/>
    <property type="match status" value="1"/>
</dbReference>
<accession>A0A7S1Q6A2</accession>
<feature type="region of interest" description="Disordered" evidence="3">
    <location>
        <begin position="1"/>
        <end position="42"/>
    </location>
</feature>
<feature type="compositionally biased region" description="Low complexity" evidence="3">
    <location>
        <begin position="1"/>
        <end position="21"/>
    </location>
</feature>
<organism evidence="4">
    <name type="scientific">Alexandrium catenella</name>
    <name type="common">Red tide dinoflagellate</name>
    <name type="synonym">Gonyaulax catenella</name>
    <dbReference type="NCBI Taxonomy" id="2925"/>
    <lineage>
        <taxon>Eukaryota</taxon>
        <taxon>Sar</taxon>
        <taxon>Alveolata</taxon>
        <taxon>Dinophyceae</taxon>
        <taxon>Gonyaulacales</taxon>
        <taxon>Pyrocystaceae</taxon>
        <taxon>Alexandrium</taxon>
    </lineage>
</organism>
<sequence>MAQDSSAQAASARRRASSAPRPDTPPGSHSQSRTMALAQAMDEQTLPMMYKPSVQVEMPDKRMQLQGLDSTGPTSRAGAQPRHPVEKFLVDHVRREAHQEMMGKALVFGQHAPVRAKLEREMLSQFQRLPGLPSALVGLETVLDMDESIEFEDIFNLEENAPMPKLTSANRGLHDVMEQRLNMRF</sequence>
<evidence type="ECO:0000313" key="4">
    <source>
        <dbReference type="EMBL" id="CAD9122850.1"/>
    </source>
</evidence>
<dbReference type="AlphaFoldDB" id="A0A7S1Q6A2"/>
<dbReference type="EMBL" id="HBGE01030145">
    <property type="protein sequence ID" value="CAD9122850.1"/>
    <property type="molecule type" value="Transcribed_RNA"/>
</dbReference>
<evidence type="ECO:0000256" key="1">
    <source>
        <dbReference type="ARBA" id="ARBA00023186"/>
    </source>
</evidence>
<evidence type="ECO:0008006" key="5">
    <source>
        <dbReference type="Google" id="ProtNLM"/>
    </source>
</evidence>
<name>A0A7S1Q6A2_ALECA</name>
<dbReference type="GO" id="GO:0005737">
    <property type="term" value="C:cytoplasm"/>
    <property type="evidence" value="ECO:0007669"/>
    <property type="project" value="TreeGrafter"/>
</dbReference>
<dbReference type="InterPro" id="IPR008012">
    <property type="entry name" value="Ump1"/>
</dbReference>